<feature type="coiled-coil region" evidence="1">
    <location>
        <begin position="893"/>
        <end position="927"/>
    </location>
</feature>
<evidence type="ECO:0000256" key="2">
    <source>
        <dbReference type="SAM" id="MobiDB-lite"/>
    </source>
</evidence>
<dbReference type="RefSeq" id="WP_029576996.1">
    <property type="nucleotide sequence ID" value="NZ_JGZT01000001.1"/>
</dbReference>
<dbReference type="Pfam" id="PF13555">
    <property type="entry name" value="AAA_29"/>
    <property type="match status" value="1"/>
</dbReference>
<dbReference type="Proteomes" id="UP000029003">
    <property type="component" value="Unassembled WGS sequence"/>
</dbReference>
<dbReference type="OrthoDB" id="174137at2"/>
<evidence type="ECO:0000313" key="3">
    <source>
        <dbReference type="EMBL" id="KFJ04872.1"/>
    </source>
</evidence>
<feature type="compositionally biased region" description="Polar residues" evidence="2">
    <location>
        <begin position="1185"/>
        <end position="1202"/>
    </location>
</feature>
<feature type="coiled-coil region" evidence="1">
    <location>
        <begin position="692"/>
        <end position="735"/>
    </location>
</feature>
<accession>A0A087EAS1</accession>
<dbReference type="AlphaFoldDB" id="A0A087EAS1"/>
<gene>
    <name evidence="3" type="ORF">THER5_1678</name>
</gene>
<name>A0A087EAS1_9BIFI</name>
<proteinExistence type="predicted"/>
<protein>
    <submittedName>
        <fullName evidence="3">AAA domain protein</fullName>
    </submittedName>
</protein>
<feature type="region of interest" description="Disordered" evidence="2">
    <location>
        <begin position="1143"/>
        <end position="1202"/>
    </location>
</feature>
<feature type="coiled-coil region" evidence="1">
    <location>
        <begin position="243"/>
        <end position="383"/>
    </location>
</feature>
<sequence length="1202" mass="134811">MTDEALMADHWMLASRQLVNWGSYEGYHVFRPSMDPDMPITLLAGASESGKSTLVDAQNSLLYPAGTAFNKASNSGRSERSDYTYLRGMTAVADDAEGGTAVYLRGSAEDGTPSAVWGAIVDTYVNRMGGEMLSCAKFLYLSPGDERGSVRRQYVSWNHEIDPRKMDGYRSSPFTADQLRKVYPGCAVYSNAENFHESVWTRMGLKAAACRLLYKIQSADAPSRLDDIFKQGVLDVPNALTKAREAVEDYDRYAENFRSMEENTRQMDALREIRDEHAEYDKAARQARDLRVTDPQDDTGLTTLRSWVFSRLASAVRDQLPQDRRELERQQEQCHKADTTVENMQRELGEVTEMMHGAGGDTLTHLENEHEQMLQELERMRHTVGRIRQAFARADEPMPQSEASWEQRRQEAQDFIEDAYVQRDEFQRQRDACVVRRKGITDRLDPIKRDFERQSRKRTRITQDMEDDRAAIAQATGLSERDLPYVAELMDVRKDEERWRTAMNVAYGPIAQIILVDRRYERGFARKVSTIDPSTMFRRTWQFIDIDDIDYQSGAKEHGEDSERDNRLSGKLRFREDSPFLGWLREQTTSRRLDALCVEHIDDADTARQIQPDGQIKAGQRGSYGTKGINQVIGFADETYLRGLKQQIDRLSEQLRQCELDGEDIKRQQSHLDELRTLSSQIADLSWTEVDEAGTEANVERLERDIDTLRNDPKLAQLAERRDQLQHALRDALDSQANARFAAANTQQAVDAAEAWLTERAGQIADTAEQPTLPDTVTELLSTAYSAATGSVAGELAHMTVLPGQPGIRRFDERVLGMVGNAITKRISEASTQANKARASVERRMSDYLARWAADDTTVTPTVDDYRYYEDELEDLSKIVAKAATPEEIANSVDKMQRDFNELSMSLENDQREVREQLDRINSMLRDQQFGPRHGSLTLDVTIRPRSAAFNGTLRRTIGRLNSWQAEQPSGGASDSRTEKRAFDSCKPMVELLRSELGKVRDTAGIRQYGARDLDSRARSSFYAVVHHDDGPDERISSTGGKSGGALQELTSFVYGAALIYLLGGDISGHPTYTTLFLDEALIKADGRYTQRALAVLPRLGFQVIVSAPESKTGEILEMATRGYVVLKDERLHSHLQELDLVGGHADGGPFEQRNPSAGKSSTCTVASSIPADAGNADDTVEASDVTNSGDSTASSSGKPQS</sequence>
<comment type="caution">
    <text evidence="3">The sequence shown here is derived from an EMBL/GenBank/DDBJ whole genome shotgun (WGS) entry which is preliminary data.</text>
</comment>
<evidence type="ECO:0000256" key="1">
    <source>
        <dbReference type="SAM" id="Coils"/>
    </source>
</evidence>
<evidence type="ECO:0000313" key="4">
    <source>
        <dbReference type="Proteomes" id="UP000029003"/>
    </source>
</evidence>
<dbReference type="EMBL" id="JGZT01000001">
    <property type="protein sequence ID" value="KFJ04872.1"/>
    <property type="molecule type" value="Genomic_DNA"/>
</dbReference>
<dbReference type="Pfam" id="PF13558">
    <property type="entry name" value="SbcC_Walker_B"/>
    <property type="match status" value="1"/>
</dbReference>
<reference evidence="3 4" key="1">
    <citation type="submission" date="2014-03" db="EMBL/GenBank/DDBJ databases">
        <title>Genomics of Bifidobacteria.</title>
        <authorList>
            <person name="Ventura M."/>
            <person name="Milani C."/>
            <person name="Lugli G.A."/>
        </authorList>
    </citation>
    <scope>NUCLEOTIDE SEQUENCE [LARGE SCALE GENOMIC DNA]</scope>
    <source>
        <strain evidence="3 4">LMG 21395</strain>
    </source>
</reference>
<organism evidence="3 4">
    <name type="scientific">Bifidobacterium thermacidophilum subsp. thermacidophilum</name>
    <dbReference type="NCBI Taxonomy" id="79262"/>
    <lineage>
        <taxon>Bacteria</taxon>
        <taxon>Bacillati</taxon>
        <taxon>Actinomycetota</taxon>
        <taxon>Actinomycetes</taxon>
        <taxon>Bifidobacteriales</taxon>
        <taxon>Bifidobacteriaceae</taxon>
        <taxon>Bifidobacterium</taxon>
    </lineage>
</organism>
<keyword evidence="1" id="KW-0175">Coiled coil</keyword>
<feature type="coiled-coil region" evidence="1">
    <location>
        <begin position="641"/>
        <end position="668"/>
    </location>
</feature>
<feature type="compositionally biased region" description="Polar residues" evidence="2">
    <location>
        <begin position="1154"/>
        <end position="1168"/>
    </location>
</feature>